<reference evidence="2" key="1">
    <citation type="journal article" date="2017" name="Nature">
        <title>The sunflower genome provides insights into oil metabolism, flowering and Asterid evolution.</title>
        <authorList>
            <person name="Badouin H."/>
            <person name="Gouzy J."/>
            <person name="Grassa C.J."/>
            <person name="Murat F."/>
            <person name="Staton S.E."/>
            <person name="Cottret L."/>
            <person name="Lelandais-Briere C."/>
            <person name="Owens G.L."/>
            <person name="Carrere S."/>
            <person name="Mayjonade B."/>
            <person name="Legrand L."/>
            <person name="Gill N."/>
            <person name="Kane N.C."/>
            <person name="Bowers J.E."/>
            <person name="Hubner S."/>
            <person name="Bellec A."/>
            <person name="Berard A."/>
            <person name="Berges H."/>
            <person name="Blanchet N."/>
            <person name="Boniface M.C."/>
            <person name="Brunel D."/>
            <person name="Catrice O."/>
            <person name="Chaidir N."/>
            <person name="Claudel C."/>
            <person name="Donnadieu C."/>
            <person name="Faraut T."/>
            <person name="Fievet G."/>
            <person name="Helmstetter N."/>
            <person name="King M."/>
            <person name="Knapp S.J."/>
            <person name="Lai Z."/>
            <person name="Le Paslier M.C."/>
            <person name="Lippi Y."/>
            <person name="Lorenzon L."/>
            <person name="Mandel J.R."/>
            <person name="Marage G."/>
            <person name="Marchand G."/>
            <person name="Marquand E."/>
            <person name="Bret-Mestries E."/>
            <person name="Morien E."/>
            <person name="Nambeesan S."/>
            <person name="Nguyen T."/>
            <person name="Pegot-Espagnet P."/>
            <person name="Pouilly N."/>
            <person name="Raftis F."/>
            <person name="Sallet E."/>
            <person name="Schiex T."/>
            <person name="Thomas J."/>
            <person name="Vandecasteele C."/>
            <person name="Vares D."/>
            <person name="Vear F."/>
            <person name="Vautrin S."/>
            <person name="Crespi M."/>
            <person name="Mangin B."/>
            <person name="Burke J.M."/>
            <person name="Salse J."/>
            <person name="Munos S."/>
            <person name="Vincourt P."/>
            <person name="Rieseberg L.H."/>
            <person name="Langlade N.B."/>
        </authorList>
    </citation>
    <scope>NUCLEOTIDE SEQUENCE</scope>
    <source>
        <tissue evidence="2">Leaves</tissue>
    </source>
</reference>
<dbReference type="EMBL" id="MNCJ02000323">
    <property type="protein sequence ID" value="KAF5796373.1"/>
    <property type="molecule type" value="Genomic_DNA"/>
</dbReference>
<evidence type="ECO:0000313" key="2">
    <source>
        <dbReference type="EMBL" id="KAF5796373.1"/>
    </source>
</evidence>
<accession>A0A9K3NEG0</accession>
<dbReference type="Proteomes" id="UP000215914">
    <property type="component" value="Unassembled WGS sequence"/>
</dbReference>
<protein>
    <submittedName>
        <fullName evidence="2">Uncharacterized protein</fullName>
    </submittedName>
</protein>
<name>A0A9K3NEG0_HELAN</name>
<reference evidence="2" key="2">
    <citation type="submission" date="2020-06" db="EMBL/GenBank/DDBJ databases">
        <title>Helianthus annuus Genome sequencing and assembly Release 2.</title>
        <authorList>
            <person name="Gouzy J."/>
            <person name="Langlade N."/>
            <person name="Munos S."/>
        </authorList>
    </citation>
    <scope>NUCLEOTIDE SEQUENCE</scope>
    <source>
        <tissue evidence="2">Leaves</tissue>
    </source>
</reference>
<organism evidence="2 3">
    <name type="scientific">Helianthus annuus</name>
    <name type="common">Common sunflower</name>
    <dbReference type="NCBI Taxonomy" id="4232"/>
    <lineage>
        <taxon>Eukaryota</taxon>
        <taxon>Viridiplantae</taxon>
        <taxon>Streptophyta</taxon>
        <taxon>Embryophyta</taxon>
        <taxon>Tracheophyta</taxon>
        <taxon>Spermatophyta</taxon>
        <taxon>Magnoliopsida</taxon>
        <taxon>eudicotyledons</taxon>
        <taxon>Gunneridae</taxon>
        <taxon>Pentapetalae</taxon>
        <taxon>asterids</taxon>
        <taxon>campanulids</taxon>
        <taxon>Asterales</taxon>
        <taxon>Asteraceae</taxon>
        <taxon>Asteroideae</taxon>
        <taxon>Heliantheae alliance</taxon>
        <taxon>Heliantheae</taxon>
        <taxon>Helianthus</taxon>
    </lineage>
</organism>
<keyword evidence="3" id="KW-1185">Reference proteome</keyword>
<evidence type="ECO:0000313" key="3">
    <source>
        <dbReference type="Proteomes" id="UP000215914"/>
    </source>
</evidence>
<evidence type="ECO:0000256" key="1">
    <source>
        <dbReference type="SAM" id="MobiDB-lite"/>
    </source>
</evidence>
<sequence>MQNGHIVPNNRCLSDHNSRSMIKQQPASHFRSRMNIQSENLGYAVLDQKG</sequence>
<dbReference type="AlphaFoldDB" id="A0A9K3NEG0"/>
<dbReference type="Gramene" id="mRNA:HanXRQr2_Chr08g0350661">
    <property type="protein sequence ID" value="CDS:HanXRQr2_Chr08g0350661.1"/>
    <property type="gene ID" value="HanXRQr2_Chr08g0350661"/>
</dbReference>
<proteinExistence type="predicted"/>
<feature type="region of interest" description="Disordered" evidence="1">
    <location>
        <begin position="1"/>
        <end position="30"/>
    </location>
</feature>
<gene>
    <name evidence="2" type="ORF">HanXRQr2_Chr08g0350661</name>
</gene>
<comment type="caution">
    <text evidence="2">The sequence shown here is derived from an EMBL/GenBank/DDBJ whole genome shotgun (WGS) entry which is preliminary data.</text>
</comment>